<sequence length="240" mass="25433">MISTSELSTAFVGMADSLVDDFDLVDFLHDLTVHAAHLSGADAVGIVLADHAGRVRYMASSNESGRLMELLQLQSSEGPCLDCVRTGVPVVNADLAHAGDRWPVFAPQARSAGFAAVHAFPLRLRRDVLGALNLFSSEAMTFSEEEVGVVQALADVATIAIMQERAIARAEAVTEQLQGALNSRIVVEQAKGALAQAAGITISEAFELLRSRARSTRRKLVDVAGDVLAEIADEAGRPPS</sequence>
<name>A0ABP9P6E5_9ACTN</name>
<evidence type="ECO:0000313" key="7">
    <source>
        <dbReference type="Proteomes" id="UP001500221"/>
    </source>
</evidence>
<dbReference type="SUPFAM" id="SSF55781">
    <property type="entry name" value="GAF domain-like"/>
    <property type="match status" value="1"/>
</dbReference>
<proteinExistence type="predicted"/>
<dbReference type="Gene3D" id="3.30.450.40">
    <property type="match status" value="1"/>
</dbReference>
<dbReference type="InterPro" id="IPR011006">
    <property type="entry name" value="CheY-like_superfamily"/>
</dbReference>
<keyword evidence="3" id="KW-0805">Transcription regulation</keyword>
<dbReference type="InterPro" id="IPR005561">
    <property type="entry name" value="ANTAR"/>
</dbReference>
<evidence type="ECO:0000256" key="1">
    <source>
        <dbReference type="ARBA" id="ARBA00022679"/>
    </source>
</evidence>
<protein>
    <submittedName>
        <fullName evidence="6">GAF and ANTAR domain-containing protein</fullName>
    </submittedName>
</protein>
<dbReference type="PIRSF" id="PIRSF036625">
    <property type="entry name" value="GAF_ANTAR"/>
    <property type="match status" value="1"/>
</dbReference>
<keyword evidence="1" id="KW-0808">Transferase</keyword>
<keyword evidence="2" id="KW-0418">Kinase</keyword>
<evidence type="ECO:0000256" key="2">
    <source>
        <dbReference type="ARBA" id="ARBA00022777"/>
    </source>
</evidence>
<evidence type="ECO:0000256" key="3">
    <source>
        <dbReference type="ARBA" id="ARBA00023015"/>
    </source>
</evidence>
<organism evidence="6 7">
    <name type="scientific">Nocardioides marinquilinus</name>
    <dbReference type="NCBI Taxonomy" id="1210400"/>
    <lineage>
        <taxon>Bacteria</taxon>
        <taxon>Bacillati</taxon>
        <taxon>Actinomycetota</taxon>
        <taxon>Actinomycetes</taxon>
        <taxon>Propionibacteriales</taxon>
        <taxon>Nocardioidaceae</taxon>
        <taxon>Nocardioides</taxon>
    </lineage>
</organism>
<evidence type="ECO:0000259" key="5">
    <source>
        <dbReference type="PROSITE" id="PS50921"/>
    </source>
</evidence>
<dbReference type="InterPro" id="IPR003018">
    <property type="entry name" value="GAF"/>
</dbReference>
<keyword evidence="7" id="KW-1185">Reference proteome</keyword>
<evidence type="ECO:0000313" key="6">
    <source>
        <dbReference type="EMBL" id="GAA5141556.1"/>
    </source>
</evidence>
<dbReference type="Gene3D" id="1.10.10.10">
    <property type="entry name" value="Winged helix-like DNA-binding domain superfamily/Winged helix DNA-binding domain"/>
    <property type="match status" value="1"/>
</dbReference>
<evidence type="ECO:0000256" key="4">
    <source>
        <dbReference type="ARBA" id="ARBA00023163"/>
    </source>
</evidence>
<comment type="caution">
    <text evidence="6">The sequence shown here is derived from an EMBL/GenBank/DDBJ whole genome shotgun (WGS) entry which is preliminary data.</text>
</comment>
<accession>A0ABP9P6E5</accession>
<dbReference type="Pfam" id="PF13185">
    <property type="entry name" value="GAF_2"/>
    <property type="match status" value="1"/>
</dbReference>
<dbReference type="InterPro" id="IPR012074">
    <property type="entry name" value="GAF_ANTAR"/>
</dbReference>
<dbReference type="SMART" id="SM00065">
    <property type="entry name" value="GAF"/>
    <property type="match status" value="1"/>
</dbReference>
<feature type="domain" description="ANTAR" evidence="5">
    <location>
        <begin position="167"/>
        <end position="228"/>
    </location>
</feature>
<reference evidence="7" key="1">
    <citation type="journal article" date="2019" name="Int. J. Syst. Evol. Microbiol.">
        <title>The Global Catalogue of Microorganisms (GCM) 10K type strain sequencing project: providing services to taxonomists for standard genome sequencing and annotation.</title>
        <authorList>
            <consortium name="The Broad Institute Genomics Platform"/>
            <consortium name="The Broad Institute Genome Sequencing Center for Infectious Disease"/>
            <person name="Wu L."/>
            <person name="Ma J."/>
        </authorList>
    </citation>
    <scope>NUCLEOTIDE SEQUENCE [LARGE SCALE GENOMIC DNA]</scope>
    <source>
        <strain evidence="7">JCM 18459</strain>
    </source>
</reference>
<dbReference type="Pfam" id="PF03861">
    <property type="entry name" value="ANTAR"/>
    <property type="match status" value="1"/>
</dbReference>
<dbReference type="PROSITE" id="PS50921">
    <property type="entry name" value="ANTAR"/>
    <property type="match status" value="1"/>
</dbReference>
<dbReference type="SMART" id="SM01012">
    <property type="entry name" value="ANTAR"/>
    <property type="match status" value="1"/>
</dbReference>
<keyword evidence="4" id="KW-0804">Transcription</keyword>
<dbReference type="EMBL" id="BAABKG010000001">
    <property type="protein sequence ID" value="GAA5141556.1"/>
    <property type="molecule type" value="Genomic_DNA"/>
</dbReference>
<gene>
    <name evidence="6" type="ORF">GCM10023340_03470</name>
</gene>
<dbReference type="RefSeq" id="WP_345453860.1">
    <property type="nucleotide sequence ID" value="NZ_BAABKG010000001.1"/>
</dbReference>
<dbReference type="SUPFAM" id="SSF52172">
    <property type="entry name" value="CheY-like"/>
    <property type="match status" value="1"/>
</dbReference>
<dbReference type="InterPro" id="IPR036388">
    <property type="entry name" value="WH-like_DNA-bd_sf"/>
</dbReference>
<dbReference type="Proteomes" id="UP001500221">
    <property type="component" value="Unassembled WGS sequence"/>
</dbReference>
<dbReference type="InterPro" id="IPR029016">
    <property type="entry name" value="GAF-like_dom_sf"/>
</dbReference>